<feature type="region of interest" description="Disordered" evidence="1">
    <location>
        <begin position="1"/>
        <end position="22"/>
    </location>
</feature>
<dbReference type="AlphaFoldDB" id="U6MCP4"/>
<dbReference type="EMBL" id="HG720413">
    <property type="protein sequence ID" value="CDJ59435.1"/>
    <property type="molecule type" value="Genomic_DNA"/>
</dbReference>
<dbReference type="Proteomes" id="UP000030763">
    <property type="component" value="Unassembled WGS sequence"/>
</dbReference>
<keyword evidence="2" id="KW-0472">Membrane</keyword>
<dbReference type="OrthoDB" id="10681296at2759"/>
<protein>
    <submittedName>
        <fullName evidence="3">Uncharacterized protein</fullName>
    </submittedName>
</protein>
<keyword evidence="4" id="KW-1185">Reference proteome</keyword>
<accession>U6MCP4</accession>
<dbReference type="GeneID" id="25339730"/>
<feature type="transmembrane region" description="Helical" evidence="2">
    <location>
        <begin position="57"/>
        <end position="83"/>
    </location>
</feature>
<proteinExistence type="predicted"/>
<evidence type="ECO:0000256" key="2">
    <source>
        <dbReference type="SAM" id="Phobius"/>
    </source>
</evidence>
<organism evidence="3 4">
    <name type="scientific">Eimeria maxima</name>
    <name type="common">Coccidian parasite</name>
    <dbReference type="NCBI Taxonomy" id="5804"/>
    <lineage>
        <taxon>Eukaryota</taxon>
        <taxon>Sar</taxon>
        <taxon>Alveolata</taxon>
        <taxon>Apicomplexa</taxon>
        <taxon>Conoidasida</taxon>
        <taxon>Coccidia</taxon>
        <taxon>Eucoccidiorida</taxon>
        <taxon>Eimeriorina</taxon>
        <taxon>Eimeriidae</taxon>
        <taxon>Eimeria</taxon>
    </lineage>
</organism>
<keyword evidence="2" id="KW-1133">Transmembrane helix</keyword>
<gene>
    <name evidence="3" type="ORF">EMWEY_00057440</name>
</gene>
<evidence type="ECO:0000256" key="1">
    <source>
        <dbReference type="SAM" id="MobiDB-lite"/>
    </source>
</evidence>
<dbReference type="RefSeq" id="XP_013336083.1">
    <property type="nucleotide sequence ID" value="XM_013480629.1"/>
</dbReference>
<dbReference type="VEuPathDB" id="ToxoDB:EMWEY_00057440"/>
<name>U6MCP4_EIMMA</name>
<sequence>MAGPTVGTAPQLELSPTEGDGECNRYRANSKTGYTGSDRLNHDFVILRKGRRGSFPLFFTVAGAALACAALAYMIVSCSLALGRLPYSSESKRQLAAGQGEFCAPQEGGDTGDVVGDDGVPTAPMLPALEVEAQDEEEVSQAGVAEGQLGDGGGPDGDGIYMEMRSIVSSASVRLATESLFPHV</sequence>
<reference evidence="3" key="1">
    <citation type="submission" date="2013-10" db="EMBL/GenBank/DDBJ databases">
        <title>Genomic analysis of the causative agents of coccidiosis in chickens.</title>
        <authorList>
            <person name="Reid A.J."/>
            <person name="Blake D."/>
            <person name="Billington K."/>
            <person name="Browne H."/>
            <person name="Dunn M."/>
            <person name="Hung S."/>
            <person name="Kawahara F."/>
            <person name="Miranda-Saavedra D."/>
            <person name="Mourier T."/>
            <person name="Nagra H."/>
            <person name="Otto T.D."/>
            <person name="Rawlings N."/>
            <person name="Sanchez A."/>
            <person name="Sanders M."/>
            <person name="Subramaniam C."/>
            <person name="Tay Y."/>
            <person name="Dear P."/>
            <person name="Doerig C."/>
            <person name="Gruber A."/>
            <person name="Parkinson J."/>
            <person name="Shirley M."/>
            <person name="Wan K.L."/>
            <person name="Berriman M."/>
            <person name="Tomley F."/>
            <person name="Pain A."/>
        </authorList>
    </citation>
    <scope>NUCLEOTIDE SEQUENCE [LARGE SCALE GENOMIC DNA]</scope>
    <source>
        <strain evidence="3">Weybridge</strain>
    </source>
</reference>
<keyword evidence="2" id="KW-0812">Transmembrane</keyword>
<reference evidence="3" key="2">
    <citation type="submission" date="2013-10" db="EMBL/GenBank/DDBJ databases">
        <authorList>
            <person name="Aslett M."/>
        </authorList>
    </citation>
    <scope>NUCLEOTIDE SEQUENCE [LARGE SCALE GENOMIC DNA]</scope>
    <source>
        <strain evidence="3">Weybridge</strain>
    </source>
</reference>
<evidence type="ECO:0000313" key="3">
    <source>
        <dbReference type="EMBL" id="CDJ59435.1"/>
    </source>
</evidence>
<feature type="region of interest" description="Disordered" evidence="1">
    <location>
        <begin position="133"/>
        <end position="156"/>
    </location>
</feature>
<evidence type="ECO:0000313" key="4">
    <source>
        <dbReference type="Proteomes" id="UP000030763"/>
    </source>
</evidence>